<proteinExistence type="predicted"/>
<feature type="transmembrane region" description="Helical" evidence="1">
    <location>
        <begin position="43"/>
        <end position="65"/>
    </location>
</feature>
<keyword evidence="1" id="KW-1133">Transmembrane helix</keyword>
<dbReference type="HOGENOM" id="CLU_1893274_0_0_6"/>
<dbReference type="AlphaFoldDB" id="W8KLA3"/>
<sequence length="134" mass="15026">MWIVGIEAIRERPVLGWGGGAGQIILSEIKYRHFHNFYIEFTIGYGIAGLVGFLTLIMLMIHTLINARKTERIPDTIYSSVIAITLFTAIILSFEIRVGQPEGRAFLLFLLSFYGLAIFSKKNTKAQSIQKTAS</sequence>
<reference evidence="2 3" key="1">
    <citation type="journal article" date="2014" name="J Genomics">
        <title>Draft Genome Sequence of the Extremely Halophilic Phototrophic Purple Sulfur Bacterium Halorhodospira halochloris.</title>
        <authorList>
            <person name="Singh K.S."/>
            <person name="Kirksey J."/>
            <person name="Hoff W.D."/>
            <person name="Deole R."/>
        </authorList>
    </citation>
    <scope>NUCLEOTIDE SEQUENCE [LARGE SCALE GENOMIC DNA]</scope>
    <source>
        <strain evidence="2 3">A</strain>
    </source>
</reference>
<evidence type="ECO:0000313" key="2">
    <source>
        <dbReference type="EMBL" id="AHK80569.1"/>
    </source>
</evidence>
<feature type="transmembrane region" description="Helical" evidence="1">
    <location>
        <begin position="103"/>
        <end position="120"/>
    </location>
</feature>
<keyword evidence="1" id="KW-0812">Transmembrane</keyword>
<protein>
    <recommendedName>
        <fullName evidence="4">O-antigen polymerase</fullName>
    </recommendedName>
</protein>
<organism evidence="2 3">
    <name type="scientific">Ectothiorhodospira haloalkaliphila</name>
    <dbReference type="NCBI Taxonomy" id="421628"/>
    <lineage>
        <taxon>Bacteria</taxon>
        <taxon>Pseudomonadati</taxon>
        <taxon>Pseudomonadota</taxon>
        <taxon>Gammaproteobacteria</taxon>
        <taxon>Chromatiales</taxon>
        <taxon>Ectothiorhodospiraceae</taxon>
        <taxon>Ectothiorhodospira</taxon>
    </lineage>
</organism>
<keyword evidence="3" id="KW-1185">Reference proteome</keyword>
<evidence type="ECO:0008006" key="4">
    <source>
        <dbReference type="Google" id="ProtNLM"/>
    </source>
</evidence>
<dbReference type="KEGG" id="hhc:M911_01685"/>
<evidence type="ECO:0000313" key="3">
    <source>
        <dbReference type="Proteomes" id="UP000019442"/>
    </source>
</evidence>
<dbReference type="Proteomes" id="UP000019442">
    <property type="component" value="Chromosome"/>
</dbReference>
<evidence type="ECO:0000256" key="1">
    <source>
        <dbReference type="SAM" id="Phobius"/>
    </source>
</evidence>
<feature type="transmembrane region" description="Helical" evidence="1">
    <location>
        <begin position="77"/>
        <end position="97"/>
    </location>
</feature>
<keyword evidence="1" id="KW-0472">Membrane</keyword>
<name>W8KLA3_9GAMM</name>
<accession>W8KLA3</accession>
<gene>
    <name evidence="2" type="ORF">M911_01685</name>
</gene>
<dbReference type="EMBL" id="CP007268">
    <property type="protein sequence ID" value="AHK80569.1"/>
    <property type="molecule type" value="Genomic_DNA"/>
</dbReference>
<reference evidence="3" key="2">
    <citation type="submission" date="2014-02" db="EMBL/GenBank/DDBJ databases">
        <title>Draft Genome Sequence of extremely halophilic bacteria Halorhodospira halochloris.</title>
        <authorList>
            <person name="Singh K.S."/>
        </authorList>
    </citation>
    <scope>NUCLEOTIDE SEQUENCE [LARGE SCALE GENOMIC DNA]</scope>
    <source>
        <strain evidence="3">A</strain>
    </source>
</reference>